<evidence type="ECO:0000313" key="3">
    <source>
        <dbReference type="EMBL" id="MFC5588734.1"/>
    </source>
</evidence>
<comment type="similarity">
    <text evidence="1 2">Belongs to the enoyl-CoA hydratase/isomerase family.</text>
</comment>
<protein>
    <submittedName>
        <fullName evidence="3">Enoyl-CoA hydratase/isomerase family protein</fullName>
    </submittedName>
</protein>
<reference evidence="4" key="1">
    <citation type="journal article" date="2019" name="Int. J. Syst. Evol. Microbiol.">
        <title>The Global Catalogue of Microorganisms (GCM) 10K type strain sequencing project: providing services to taxonomists for standard genome sequencing and annotation.</title>
        <authorList>
            <consortium name="The Broad Institute Genomics Platform"/>
            <consortium name="The Broad Institute Genome Sequencing Center for Infectious Disease"/>
            <person name="Wu L."/>
            <person name="Ma J."/>
        </authorList>
    </citation>
    <scope>NUCLEOTIDE SEQUENCE [LARGE SCALE GENOMIC DNA]</scope>
    <source>
        <strain evidence="4">CGMCC 4.1434</strain>
    </source>
</reference>
<dbReference type="InterPro" id="IPR029045">
    <property type="entry name" value="ClpP/crotonase-like_dom_sf"/>
</dbReference>
<dbReference type="PANTHER" id="PTHR11941:SF54">
    <property type="entry name" value="ENOYL-COA HYDRATASE, MITOCHONDRIAL"/>
    <property type="match status" value="1"/>
</dbReference>
<dbReference type="InterPro" id="IPR001753">
    <property type="entry name" value="Enoyl-CoA_hydra/iso"/>
</dbReference>
<evidence type="ECO:0000256" key="2">
    <source>
        <dbReference type="RuleBase" id="RU003707"/>
    </source>
</evidence>
<dbReference type="CDD" id="cd06558">
    <property type="entry name" value="crotonase-like"/>
    <property type="match status" value="1"/>
</dbReference>
<proteinExistence type="inferred from homology"/>
<dbReference type="PROSITE" id="PS00166">
    <property type="entry name" value="ENOYL_COA_HYDRATASE"/>
    <property type="match status" value="1"/>
</dbReference>
<dbReference type="EMBL" id="JBHSNO010000005">
    <property type="protein sequence ID" value="MFC5588734.1"/>
    <property type="molecule type" value="Genomic_DNA"/>
</dbReference>
<dbReference type="Proteomes" id="UP001596109">
    <property type="component" value="Unassembled WGS sequence"/>
</dbReference>
<name>A0ABW0TJZ1_9BACL</name>
<accession>A0ABW0TJZ1</accession>
<comment type="caution">
    <text evidence="3">The sequence shown here is derived from an EMBL/GenBank/DDBJ whole genome shotgun (WGS) entry which is preliminary data.</text>
</comment>
<keyword evidence="4" id="KW-1185">Reference proteome</keyword>
<dbReference type="SUPFAM" id="SSF52096">
    <property type="entry name" value="ClpP/crotonase"/>
    <property type="match status" value="1"/>
</dbReference>
<dbReference type="Pfam" id="PF00378">
    <property type="entry name" value="ECH_1"/>
    <property type="match status" value="1"/>
</dbReference>
<evidence type="ECO:0000313" key="4">
    <source>
        <dbReference type="Proteomes" id="UP001596109"/>
    </source>
</evidence>
<organism evidence="3 4">
    <name type="scientific">Sporosarcina soli</name>
    <dbReference type="NCBI Taxonomy" id="334736"/>
    <lineage>
        <taxon>Bacteria</taxon>
        <taxon>Bacillati</taxon>
        <taxon>Bacillota</taxon>
        <taxon>Bacilli</taxon>
        <taxon>Bacillales</taxon>
        <taxon>Caryophanaceae</taxon>
        <taxon>Sporosarcina</taxon>
    </lineage>
</organism>
<dbReference type="Gene3D" id="3.90.226.10">
    <property type="entry name" value="2-enoyl-CoA Hydratase, Chain A, domain 1"/>
    <property type="match status" value="1"/>
</dbReference>
<sequence>MNLDFLELVVCDTSPQIRIVTLNRPEAKNALNRQVIQQLMQLIKTLEDESSTRVVILQGKQGNFAAGADIKEMLHADLVEIDLLTEQVHELHKRMNTSPIIFIAAIEGYCLGGGFELALACDIRIASPQAVFGLPEVKLGILPGGWGTQKILTLAGISFAMKNILTGEFFDSEKALSFGLVSEVDVDPLQESMQIAERIASNSPYANSAIKELLTGVEYAILKERLELERTAFKQLFVEGEAREGLLAFAEKRKPNFIRT</sequence>
<evidence type="ECO:0000256" key="1">
    <source>
        <dbReference type="ARBA" id="ARBA00005254"/>
    </source>
</evidence>
<dbReference type="RefSeq" id="WP_381432276.1">
    <property type="nucleotide sequence ID" value="NZ_JBHSNO010000005.1"/>
</dbReference>
<dbReference type="PANTHER" id="PTHR11941">
    <property type="entry name" value="ENOYL-COA HYDRATASE-RELATED"/>
    <property type="match status" value="1"/>
</dbReference>
<gene>
    <name evidence="3" type="ORF">ACFPRA_07540</name>
</gene>
<dbReference type="InterPro" id="IPR018376">
    <property type="entry name" value="Enoyl-CoA_hyd/isom_CS"/>
</dbReference>